<accession>A0A2C8FAV4</accession>
<dbReference type="Proteomes" id="UP000219215">
    <property type="component" value="Chromosome DPRO"/>
</dbReference>
<sequence>MRKKFDDIVAAVEPLDHSLAAVGQAHLDDLTKPKGSLGKLEDLALQLFLIQGGKAPQADPMRIYTVAGDHGVNDEGVSVFPQEVTRQMILNFLNGGAGINVLAKTANAQLYVVDAGSCGGGYDEHPYLIQEKVAQGTANLAKGPAMTEEQCLKALLLGVSLADRAHAEGVKVLGTGDMGISNTTPSTALYCAYLGLEPEIITGPGTGLDAEGVANKAAVIRRGLEANREAVASGDPLAILAGLGGLEIATLAGLIIGGARNKQLVCVDGFISTAAYAAAWKLCPTVKEYCIISHVSAEPGHRDAVAAMGMEPYLDLGFRLGEGTGGACVMYLVRSAADIYNDMATFSAAGVSEAVE</sequence>
<dbReference type="PANTHER" id="PTHR43463:SF1">
    <property type="entry name" value="NICOTINATE-NUCLEOTIDE--DIMETHYLBENZIMIDAZOLE PHOSPHORIBOSYLTRANSFERASE"/>
    <property type="match status" value="1"/>
</dbReference>
<dbReference type="Gene3D" id="3.40.50.10210">
    <property type="match status" value="1"/>
</dbReference>
<evidence type="ECO:0000256" key="7">
    <source>
        <dbReference type="ARBA" id="ARBA00022679"/>
    </source>
</evidence>
<dbReference type="SUPFAM" id="SSF52733">
    <property type="entry name" value="Nicotinate mononucleotide:5,6-dimethylbenzimidazole phosphoribosyltransferase (CobT)"/>
    <property type="match status" value="1"/>
</dbReference>
<evidence type="ECO:0000256" key="10">
    <source>
        <dbReference type="HAMAP-Rule" id="MF_00230"/>
    </source>
</evidence>
<evidence type="ECO:0000256" key="4">
    <source>
        <dbReference type="ARBA" id="ARBA00015486"/>
    </source>
</evidence>
<comment type="pathway">
    <text evidence="1 10">Nucleoside biosynthesis; alpha-ribazole biosynthesis; alpha-ribazole from 5,6-dimethylbenzimidazole: step 1/2.</text>
</comment>
<dbReference type="AlphaFoldDB" id="A0A2C8FAV4"/>
<evidence type="ECO:0000256" key="3">
    <source>
        <dbReference type="ARBA" id="ARBA00011991"/>
    </source>
</evidence>
<gene>
    <name evidence="10 11" type="primary">cobT</name>
    <name evidence="11" type="ORF">DPRO_2657</name>
</gene>
<keyword evidence="6 10" id="KW-0328">Glycosyltransferase</keyword>
<keyword evidence="7 10" id="KW-0808">Transferase</keyword>
<name>A0A2C8FAV4_9BACT</name>
<keyword evidence="5 10" id="KW-0169">Cobalamin biosynthesis</keyword>
<dbReference type="RefSeq" id="WP_097012425.1">
    <property type="nucleotide sequence ID" value="NZ_LT907975.1"/>
</dbReference>
<evidence type="ECO:0000256" key="6">
    <source>
        <dbReference type="ARBA" id="ARBA00022676"/>
    </source>
</evidence>
<reference evidence="12" key="1">
    <citation type="submission" date="2017-09" db="EMBL/GenBank/DDBJ databases">
        <authorList>
            <person name="Regsiter A."/>
            <person name="William W."/>
        </authorList>
    </citation>
    <scope>NUCLEOTIDE SEQUENCE [LARGE SCALE GENOMIC DNA]</scope>
    <source>
        <strain evidence="12">500-1</strain>
    </source>
</reference>
<dbReference type="InterPro" id="IPR036087">
    <property type="entry name" value="Nict_dMeBzImd_PRibTrfase_sf"/>
</dbReference>
<evidence type="ECO:0000313" key="11">
    <source>
        <dbReference type="EMBL" id="SOB59566.1"/>
    </source>
</evidence>
<comment type="function">
    <text evidence="10">Catalyzes the synthesis of alpha-ribazole-5'-phosphate from nicotinate mononucleotide (NAMN) and 5,6-dimethylbenzimidazole (DMB).</text>
</comment>
<keyword evidence="12" id="KW-1185">Reference proteome</keyword>
<dbReference type="NCBIfam" id="TIGR03160">
    <property type="entry name" value="cobT_DBIPRT"/>
    <property type="match status" value="1"/>
</dbReference>
<dbReference type="EC" id="2.4.2.21" evidence="3 10"/>
<dbReference type="Gene3D" id="1.10.1610.10">
    <property type="match status" value="1"/>
</dbReference>
<dbReference type="GO" id="GO:0008939">
    <property type="term" value="F:nicotinate-nucleotide-dimethylbenzimidazole phosphoribosyltransferase activity"/>
    <property type="evidence" value="ECO:0007669"/>
    <property type="project" value="UniProtKB-UniRule"/>
</dbReference>
<dbReference type="Pfam" id="PF02277">
    <property type="entry name" value="DBI_PRT"/>
    <property type="match status" value="1"/>
</dbReference>
<dbReference type="KEGG" id="pprf:DPRO_2657"/>
<dbReference type="OrthoDB" id="9781491at2"/>
<evidence type="ECO:0000256" key="9">
    <source>
        <dbReference type="ARBA" id="ARBA00047340"/>
    </source>
</evidence>
<evidence type="ECO:0000313" key="12">
    <source>
        <dbReference type="Proteomes" id="UP000219215"/>
    </source>
</evidence>
<dbReference type="PANTHER" id="PTHR43463">
    <property type="entry name" value="NICOTINATE-NUCLEOTIDE--DIMETHYLBENZIMIDAZOLE PHOSPHORIBOSYLTRANSFERASE"/>
    <property type="match status" value="1"/>
</dbReference>
<comment type="catalytic activity">
    <reaction evidence="9 10">
        <text>5,6-dimethylbenzimidazole + nicotinate beta-D-ribonucleotide = alpha-ribazole 5'-phosphate + nicotinate + H(+)</text>
        <dbReference type="Rhea" id="RHEA:11196"/>
        <dbReference type="ChEBI" id="CHEBI:15378"/>
        <dbReference type="ChEBI" id="CHEBI:15890"/>
        <dbReference type="ChEBI" id="CHEBI:32544"/>
        <dbReference type="ChEBI" id="CHEBI:57502"/>
        <dbReference type="ChEBI" id="CHEBI:57918"/>
        <dbReference type="EC" id="2.4.2.21"/>
    </reaction>
</comment>
<proteinExistence type="inferred from homology"/>
<organism evidence="11 12">
    <name type="scientific">Pseudodesulfovibrio profundus</name>
    <dbReference type="NCBI Taxonomy" id="57320"/>
    <lineage>
        <taxon>Bacteria</taxon>
        <taxon>Pseudomonadati</taxon>
        <taxon>Thermodesulfobacteriota</taxon>
        <taxon>Desulfovibrionia</taxon>
        <taxon>Desulfovibrionales</taxon>
        <taxon>Desulfovibrionaceae</taxon>
    </lineage>
</organism>
<dbReference type="GO" id="GO:0009236">
    <property type="term" value="P:cobalamin biosynthetic process"/>
    <property type="evidence" value="ECO:0007669"/>
    <property type="project" value="UniProtKB-UniRule"/>
</dbReference>
<dbReference type="InterPro" id="IPR023195">
    <property type="entry name" value="Nict_dMeBzImd_PRibTrfase_N"/>
</dbReference>
<dbReference type="FunFam" id="3.40.50.10210:FF:000001">
    <property type="entry name" value="Nicotinate-nucleotide--dimethylbenzimidazole phosphoribosyltransferase"/>
    <property type="match status" value="1"/>
</dbReference>
<dbReference type="InterPro" id="IPR003200">
    <property type="entry name" value="Nict_dMeBzImd_PRibTrfase"/>
</dbReference>
<dbReference type="EMBL" id="LT907975">
    <property type="protein sequence ID" value="SOB59566.1"/>
    <property type="molecule type" value="Genomic_DNA"/>
</dbReference>
<comment type="similarity">
    <text evidence="2 10">Belongs to the CobT family.</text>
</comment>
<evidence type="ECO:0000256" key="5">
    <source>
        <dbReference type="ARBA" id="ARBA00022573"/>
    </source>
</evidence>
<dbReference type="InterPro" id="IPR017846">
    <property type="entry name" value="Nict_dMeBzImd_PRibTrfase_bact"/>
</dbReference>
<dbReference type="UniPathway" id="UPA00061">
    <property type="reaction ID" value="UER00516"/>
</dbReference>
<protein>
    <recommendedName>
        <fullName evidence="4 10">Nicotinate-nucleotide--dimethylbenzimidazole phosphoribosyltransferase</fullName>
        <shortName evidence="10">NN:DBI PRT</shortName>
        <ecNumber evidence="3 10">2.4.2.21</ecNumber>
    </recommendedName>
    <alternativeName>
        <fullName evidence="8 10">N(1)-alpha-phosphoribosyltransferase</fullName>
    </alternativeName>
</protein>
<dbReference type="NCBIfam" id="NF000996">
    <property type="entry name" value="PRK00105.1"/>
    <property type="match status" value="1"/>
</dbReference>
<evidence type="ECO:0000256" key="8">
    <source>
        <dbReference type="ARBA" id="ARBA00030686"/>
    </source>
</evidence>
<feature type="active site" description="Proton acceptor" evidence="10">
    <location>
        <position position="322"/>
    </location>
</feature>
<evidence type="ECO:0000256" key="1">
    <source>
        <dbReference type="ARBA" id="ARBA00005049"/>
    </source>
</evidence>
<dbReference type="CDD" id="cd02439">
    <property type="entry name" value="DMB-PRT_CobT"/>
    <property type="match status" value="1"/>
</dbReference>
<evidence type="ECO:0000256" key="2">
    <source>
        <dbReference type="ARBA" id="ARBA00007110"/>
    </source>
</evidence>
<dbReference type="HAMAP" id="MF_00230">
    <property type="entry name" value="CobT"/>
    <property type="match status" value="1"/>
</dbReference>